<dbReference type="PANTHER" id="PTHR14586:SF1">
    <property type="entry name" value="THIAMINE-TRIPHOSPHATASE"/>
    <property type="match status" value="1"/>
</dbReference>
<dbReference type="EMBL" id="CAXAMM010041350">
    <property type="protein sequence ID" value="CAK9098792.1"/>
    <property type="molecule type" value="Genomic_DNA"/>
</dbReference>
<name>A0ABP0RDZ8_9DINO</name>
<evidence type="ECO:0000256" key="1">
    <source>
        <dbReference type="SAM" id="MobiDB-lite"/>
    </source>
</evidence>
<accession>A0ABP0RDZ8</accession>
<evidence type="ECO:0000313" key="3">
    <source>
        <dbReference type="EMBL" id="CAK9098792.1"/>
    </source>
</evidence>
<evidence type="ECO:0000313" key="4">
    <source>
        <dbReference type="Proteomes" id="UP001642464"/>
    </source>
</evidence>
<dbReference type="PANTHER" id="PTHR14586">
    <property type="entry name" value="THIAMINE-TRIPHOSPHATASE"/>
    <property type="match status" value="1"/>
</dbReference>
<dbReference type="PROSITE" id="PS50106">
    <property type="entry name" value="PDZ"/>
    <property type="match status" value="1"/>
</dbReference>
<dbReference type="Proteomes" id="UP001642464">
    <property type="component" value="Unassembled WGS sequence"/>
</dbReference>
<comment type="caution">
    <text evidence="3">The sequence shown here is derived from an EMBL/GenBank/DDBJ whole genome shotgun (WGS) entry which is preliminary data.</text>
</comment>
<dbReference type="Gene3D" id="2.40.320.10">
    <property type="entry name" value="Hypothetical Protein Pfu-838710-001"/>
    <property type="match status" value="1"/>
</dbReference>
<proteinExistence type="predicted"/>
<dbReference type="InterPro" id="IPR001478">
    <property type="entry name" value="PDZ"/>
</dbReference>
<organism evidence="3 4">
    <name type="scientific">Durusdinium trenchii</name>
    <dbReference type="NCBI Taxonomy" id="1381693"/>
    <lineage>
        <taxon>Eukaryota</taxon>
        <taxon>Sar</taxon>
        <taxon>Alveolata</taxon>
        <taxon>Dinophyceae</taxon>
        <taxon>Suessiales</taxon>
        <taxon>Symbiodiniaceae</taxon>
        <taxon>Durusdinium</taxon>
    </lineage>
</organism>
<evidence type="ECO:0000259" key="2">
    <source>
        <dbReference type="PROSITE" id="PS50106"/>
    </source>
</evidence>
<dbReference type="InterPro" id="IPR039582">
    <property type="entry name" value="THTPA"/>
</dbReference>
<dbReference type="InterPro" id="IPR033469">
    <property type="entry name" value="CYTH-like_dom_sf"/>
</dbReference>
<feature type="domain" description="PDZ" evidence="2">
    <location>
        <begin position="395"/>
        <end position="483"/>
    </location>
</feature>
<dbReference type="SUPFAM" id="SSF55154">
    <property type="entry name" value="CYTH-like phosphatases"/>
    <property type="match status" value="1"/>
</dbReference>
<protein>
    <submittedName>
        <fullName evidence="3">Reticulocyte-binding protein 2 homolog a</fullName>
    </submittedName>
</protein>
<feature type="region of interest" description="Disordered" evidence="1">
    <location>
        <begin position="37"/>
        <end position="333"/>
    </location>
</feature>
<sequence>MAEMEAFQLEERRAAEEAEEAICRAMTEEGETWLKGLDSWEQTEDREETHRAEAEHRLEGARLEAEAAAREAEEEARLAAEEQARREEEAAAREAEEAARAEEEARLAAEEEEARREAEAAQREAEEEAARAEEEARLAAEEEARREAEAAAREAEESARAEEEARLAAEEQARREAEAAAREAEEEARLAAEEQARREAEAAAREAAEQAAREEEEARLAAEESARREAEAAQREAEEEAARVEEEARLAAEEGARREAEAAAREAEEEARLAAEEQARREAEAAAREAAEAARLAAEEEARREAETTAREEQAKLAEQETQREKRLEETRRTDAVKKVEEAPMLFKQATNSPKVAMTSTLKSLVPTLTKPKTIELEADATVWKRHQDDILVWDVDLVKRSESDKFGFSHSSGKAEYLKSIGIAENTPEVDGPQVLFIRKIGADGLLYAWNEAHGDALVQPGDRINKVNDKATMDEMAQELRGDKVRLEVYRYPEEFEVVLSKKANAKLGFKFEKPTQDKLRDLKITEVGTEGALPEHNQEMAKAGRFHFVVAIGMRIIRVNSVDSDAFAMKEELKSAEGVKIRFRRAEVYALERARMMKQVEQQQQWALAAASPPPGISHTSGSHDVFTRQIGDTEQKFHCSAPLLSSLEASAELSDEARFTDVYWDTSDFRLTTRDLWLRQRDGALELKAREDGAKALDGDFVSVYRELTELPRIAERLQTLDLSLPAPRGAGPGGPGDLDVFARIETWRRRYKATMPMPDTGTSFAVFIDIDRVSFPREGDERDERLDGGRVPRVEADYVIGEVELDASGAVSELSTAQKLQLLQHALTRLEIASEPVPGKVEEFLRRYRIKHFEALKTAGVL</sequence>
<keyword evidence="4" id="KW-1185">Reference proteome</keyword>
<gene>
    <name evidence="3" type="ORF">SCF082_LOCUS46283</name>
</gene>
<reference evidence="3 4" key="1">
    <citation type="submission" date="2024-02" db="EMBL/GenBank/DDBJ databases">
        <authorList>
            <person name="Chen Y."/>
            <person name="Shah S."/>
            <person name="Dougan E. K."/>
            <person name="Thang M."/>
            <person name="Chan C."/>
        </authorList>
    </citation>
    <scope>NUCLEOTIDE SEQUENCE [LARGE SCALE GENOMIC DNA]</scope>
</reference>
<feature type="compositionally biased region" description="Basic and acidic residues" evidence="1">
    <location>
        <begin position="47"/>
        <end position="333"/>
    </location>
</feature>